<comment type="cofactor">
    <cofactor evidence="6">
        <name>FMN</name>
        <dbReference type="ChEBI" id="CHEBI:58210"/>
    </cofactor>
    <text evidence="6">Binds 1 FMN per subunit.</text>
</comment>
<comment type="catalytic activity">
    <reaction evidence="6">
        <text>2 a quinone + NADH + H(+) = 2 a 1,4-benzosemiquinone + NAD(+)</text>
        <dbReference type="Rhea" id="RHEA:65952"/>
        <dbReference type="ChEBI" id="CHEBI:15378"/>
        <dbReference type="ChEBI" id="CHEBI:57540"/>
        <dbReference type="ChEBI" id="CHEBI:57945"/>
        <dbReference type="ChEBI" id="CHEBI:132124"/>
        <dbReference type="ChEBI" id="CHEBI:134225"/>
    </reaction>
</comment>
<keyword evidence="2 6" id="KW-0288">FMN</keyword>
<feature type="domain" description="Flavodoxin-like fold" evidence="7">
    <location>
        <begin position="3"/>
        <end position="204"/>
    </location>
</feature>
<dbReference type="InterPro" id="IPR023048">
    <property type="entry name" value="NADH:quinone_OxRdtase_FMN_depd"/>
</dbReference>
<dbReference type="InterPro" id="IPR050104">
    <property type="entry name" value="FMN-dep_NADH:Q_OxRdtase_AzoR1"/>
</dbReference>
<dbReference type="Pfam" id="PF02525">
    <property type="entry name" value="Flavodoxin_2"/>
    <property type="match status" value="1"/>
</dbReference>
<comment type="caution">
    <text evidence="8">The sequence shown here is derived from an EMBL/GenBank/DDBJ whole genome shotgun (WGS) entry which is preliminary data.</text>
</comment>
<gene>
    <name evidence="6" type="primary">azoR</name>
    <name evidence="8" type="ORF">BamIOP4010DRAFT_2588</name>
</gene>
<evidence type="ECO:0000313" key="8">
    <source>
        <dbReference type="EMBL" id="EDT03916.1"/>
    </source>
</evidence>
<feature type="binding site" evidence="6">
    <location>
        <position position="10"/>
    </location>
    <ligand>
        <name>FMN</name>
        <dbReference type="ChEBI" id="CHEBI:58210"/>
    </ligand>
</feature>
<comment type="catalytic activity">
    <reaction evidence="5">
        <text>N,N-dimethyl-1,4-phenylenediamine + anthranilate + 2 NAD(+) = 2-(4-dimethylaminophenyl)diazenylbenzoate + 2 NADH + 2 H(+)</text>
        <dbReference type="Rhea" id="RHEA:55872"/>
        <dbReference type="ChEBI" id="CHEBI:15378"/>
        <dbReference type="ChEBI" id="CHEBI:15783"/>
        <dbReference type="ChEBI" id="CHEBI:16567"/>
        <dbReference type="ChEBI" id="CHEBI:57540"/>
        <dbReference type="ChEBI" id="CHEBI:57945"/>
        <dbReference type="ChEBI" id="CHEBI:71579"/>
        <dbReference type="EC" id="1.7.1.17"/>
    </reaction>
    <physiologicalReaction direction="right-to-left" evidence="5">
        <dbReference type="Rhea" id="RHEA:55874"/>
    </physiologicalReaction>
</comment>
<dbReference type="PANTHER" id="PTHR43741">
    <property type="entry name" value="FMN-DEPENDENT NADH-AZOREDUCTASE 1"/>
    <property type="match status" value="1"/>
</dbReference>
<dbReference type="PATRIC" id="fig|396596.7.peg.5172"/>
<comment type="similarity">
    <text evidence="6">Belongs to the azoreductase type 1 family.</text>
</comment>
<dbReference type="AlphaFoldDB" id="B1FEX8"/>
<keyword evidence="3 6" id="KW-0560">Oxidoreductase</keyword>
<dbReference type="GO" id="GO:0010181">
    <property type="term" value="F:FMN binding"/>
    <property type="evidence" value="ECO:0007669"/>
    <property type="project" value="UniProtKB-UniRule"/>
</dbReference>
<accession>B1FEX8</accession>
<dbReference type="EC" id="1.7.1.17" evidence="6"/>
<dbReference type="RefSeq" id="WP_006751778.1">
    <property type="nucleotide sequence ID" value="NZ_ABLC01000054.1"/>
</dbReference>
<dbReference type="Gene3D" id="3.40.50.360">
    <property type="match status" value="1"/>
</dbReference>
<comment type="function">
    <text evidence="6">Quinone reductase that provides resistance to thiol-specific stress caused by electrophilic quinones.</text>
</comment>
<evidence type="ECO:0000256" key="5">
    <source>
        <dbReference type="ARBA" id="ARBA00048542"/>
    </source>
</evidence>
<keyword evidence="4 6" id="KW-0520">NAD</keyword>
<name>B1FEX8_9BURK</name>
<dbReference type="SUPFAM" id="SSF52218">
    <property type="entry name" value="Flavoproteins"/>
    <property type="match status" value="1"/>
</dbReference>
<dbReference type="EMBL" id="ABLC01000054">
    <property type="protein sequence ID" value="EDT03916.1"/>
    <property type="molecule type" value="Genomic_DNA"/>
</dbReference>
<dbReference type="GO" id="GO:0016652">
    <property type="term" value="F:oxidoreductase activity, acting on NAD(P)H as acceptor"/>
    <property type="evidence" value="ECO:0007669"/>
    <property type="project" value="UniProtKB-UniRule"/>
</dbReference>
<evidence type="ECO:0000256" key="2">
    <source>
        <dbReference type="ARBA" id="ARBA00022643"/>
    </source>
</evidence>
<proteinExistence type="inferred from homology"/>
<evidence type="ECO:0000256" key="1">
    <source>
        <dbReference type="ARBA" id="ARBA00022630"/>
    </source>
</evidence>
<comment type="subunit">
    <text evidence="6">Homodimer.</text>
</comment>
<evidence type="ECO:0000256" key="4">
    <source>
        <dbReference type="ARBA" id="ARBA00023027"/>
    </source>
</evidence>
<evidence type="ECO:0000256" key="6">
    <source>
        <dbReference type="HAMAP-Rule" id="MF_01216"/>
    </source>
</evidence>
<comment type="caution">
    <text evidence="6">Lacks conserved residue(s) required for the propagation of feature annotation.</text>
</comment>
<dbReference type="Proteomes" id="UP000005463">
    <property type="component" value="Unassembled WGS sequence"/>
</dbReference>
<dbReference type="PANTHER" id="PTHR43741:SF4">
    <property type="entry name" value="FMN-DEPENDENT NADH:QUINONE OXIDOREDUCTASE"/>
    <property type="match status" value="1"/>
</dbReference>
<keyword evidence="1 6" id="KW-0285">Flavoprotein</keyword>
<protein>
    <recommendedName>
        <fullName evidence="6">FMN dependent NADH:quinone oxidoreductase</fullName>
        <ecNumber evidence="6">1.6.5.-</ecNumber>
    </recommendedName>
    <alternativeName>
        <fullName evidence="6">Azo-dye reductase</fullName>
    </alternativeName>
    <alternativeName>
        <fullName evidence="6">FMN-dependent NADH-azo compound oxidoreductase</fullName>
    </alternativeName>
    <alternativeName>
        <fullName evidence="6">FMN-dependent NADH-azoreductase</fullName>
        <ecNumber evidence="6">1.7.1.17</ecNumber>
    </alternativeName>
</protein>
<dbReference type="GO" id="GO:0016655">
    <property type="term" value="F:oxidoreductase activity, acting on NAD(P)H, quinone or similar compound as acceptor"/>
    <property type="evidence" value="ECO:0007669"/>
    <property type="project" value="InterPro"/>
</dbReference>
<dbReference type="EC" id="1.6.5.-" evidence="6"/>
<reference evidence="8 9" key="1">
    <citation type="submission" date="2008-03" db="EMBL/GenBank/DDBJ databases">
        <title>Sequencing of the draft genome and assembly of Burkholderia ambifaria IOP40-10.</title>
        <authorList>
            <consortium name="US DOE Joint Genome Institute (JGI-PGF)"/>
            <person name="Copeland A."/>
            <person name="Lucas S."/>
            <person name="Lapidus A."/>
            <person name="Glavina del Rio T."/>
            <person name="Dalin E."/>
            <person name="Tice H."/>
            <person name="Bruce D."/>
            <person name="Goodwin L."/>
            <person name="Pitluck S."/>
            <person name="Larimer F."/>
            <person name="Land M.L."/>
            <person name="Hauser L."/>
            <person name="Tiedje J."/>
            <person name="Richardson P."/>
        </authorList>
    </citation>
    <scope>NUCLEOTIDE SEQUENCE [LARGE SCALE GENOMIC DNA]</scope>
    <source>
        <strain evidence="8 9">IOP40-10</strain>
    </source>
</reference>
<comment type="function">
    <text evidence="6">Also exhibits azoreductase activity. Catalyzes the reductive cleavage of the azo bond in aromatic azo compounds to the corresponding amines.</text>
</comment>
<feature type="binding site" evidence="6">
    <location>
        <begin position="16"/>
        <end position="18"/>
    </location>
    <ligand>
        <name>FMN</name>
        <dbReference type="ChEBI" id="CHEBI:58210"/>
    </ligand>
</feature>
<dbReference type="HAMAP" id="MF_01216">
    <property type="entry name" value="Azoreductase_type1"/>
    <property type="match status" value="1"/>
</dbReference>
<dbReference type="InterPro" id="IPR029039">
    <property type="entry name" value="Flavoprotein-like_sf"/>
</dbReference>
<sequence length="222" mass="24477">MSTLLHIESSPRKSRSASLDVAHAYLDAWRDAHPEHRVDVLDLWATHLPELDGDALDAKYADLSGTPLSEGQQQAWAGFRLLAQRMHDADTLLFSVPLWNFSIPYKLKHFIDTVSHRGVLFSYDEGGLAGLLNGKKAVVIYARGLDYSRQSSTPAESFDFQRPFLETWLRFIGITDIESIVVEKTLFGPEVDHAGREAARERAVTLAHAASSSSAASASVDG</sequence>
<evidence type="ECO:0000256" key="3">
    <source>
        <dbReference type="ARBA" id="ARBA00023002"/>
    </source>
</evidence>
<dbReference type="InterPro" id="IPR003680">
    <property type="entry name" value="Flavodoxin_fold"/>
</dbReference>
<dbReference type="GO" id="GO:0009055">
    <property type="term" value="F:electron transfer activity"/>
    <property type="evidence" value="ECO:0007669"/>
    <property type="project" value="UniProtKB-UniRule"/>
</dbReference>
<organism evidence="8 9">
    <name type="scientific">Burkholderia ambifaria IOP40-10</name>
    <dbReference type="NCBI Taxonomy" id="396596"/>
    <lineage>
        <taxon>Bacteria</taxon>
        <taxon>Pseudomonadati</taxon>
        <taxon>Pseudomonadota</taxon>
        <taxon>Betaproteobacteria</taxon>
        <taxon>Burkholderiales</taxon>
        <taxon>Burkholderiaceae</taxon>
        <taxon>Burkholderia</taxon>
        <taxon>Burkholderia cepacia complex</taxon>
    </lineage>
</organism>
<evidence type="ECO:0000313" key="9">
    <source>
        <dbReference type="Proteomes" id="UP000005463"/>
    </source>
</evidence>
<evidence type="ECO:0000259" key="7">
    <source>
        <dbReference type="Pfam" id="PF02525"/>
    </source>
</evidence>